<dbReference type="AlphaFoldDB" id="H1D0W7"/>
<dbReference type="STRING" id="742743.HMPREF9453_01255"/>
<gene>
    <name evidence="1" type="ORF">HMPREF9453_01255</name>
</gene>
<reference evidence="1 2" key="1">
    <citation type="submission" date="2011-11" db="EMBL/GenBank/DDBJ databases">
        <title>The Genome Sequence of Dialister succinatiphilus YIT 11850.</title>
        <authorList>
            <consortium name="The Broad Institute Genome Sequencing Platform"/>
            <person name="Earl A."/>
            <person name="Ward D."/>
            <person name="Feldgarden M."/>
            <person name="Gevers D."/>
            <person name="Morotomi M."/>
            <person name="Young S.K."/>
            <person name="Zeng Q."/>
            <person name="Gargeya S."/>
            <person name="Fitzgerald M."/>
            <person name="Haas B."/>
            <person name="Abouelleil A."/>
            <person name="Alvarado L."/>
            <person name="Arachchi H.M."/>
            <person name="Berlin A."/>
            <person name="Brown A."/>
            <person name="Chapman S.B."/>
            <person name="Dunbar C."/>
            <person name="Gearin G."/>
            <person name="Goldberg J."/>
            <person name="Griggs A."/>
            <person name="Gujja S."/>
            <person name="Heiman D."/>
            <person name="Howarth C."/>
            <person name="Lui A."/>
            <person name="MacDonald P.J.P."/>
            <person name="Montmayeur A."/>
            <person name="Murphy C."/>
            <person name="Neiman D."/>
            <person name="Pearson M."/>
            <person name="Priest M."/>
            <person name="Roberts A."/>
            <person name="Saif S."/>
            <person name="Shea T."/>
            <person name="Sisk P."/>
            <person name="Stolte C."/>
            <person name="Sykes S."/>
            <person name="Wortman J."/>
            <person name="Nusbaum C."/>
            <person name="Birren B."/>
        </authorList>
    </citation>
    <scope>NUCLEOTIDE SEQUENCE [LARGE SCALE GENOMIC DNA]</scope>
    <source>
        <strain evidence="1 2">YIT 11850</strain>
    </source>
</reference>
<dbReference type="HOGENOM" id="CLU_2449858_0_0_9"/>
<dbReference type="EMBL" id="ADLT01000043">
    <property type="protein sequence ID" value="EHO62846.1"/>
    <property type="molecule type" value="Genomic_DNA"/>
</dbReference>
<protein>
    <submittedName>
        <fullName evidence="1">Uncharacterized protein</fullName>
    </submittedName>
</protein>
<accession>H1D0W7</accession>
<name>H1D0W7_9FIRM</name>
<dbReference type="Proteomes" id="UP000003277">
    <property type="component" value="Unassembled WGS sequence"/>
</dbReference>
<evidence type="ECO:0000313" key="2">
    <source>
        <dbReference type="Proteomes" id="UP000003277"/>
    </source>
</evidence>
<organism evidence="1 2">
    <name type="scientific">Dialister succinatiphilus YIT 11850</name>
    <dbReference type="NCBI Taxonomy" id="742743"/>
    <lineage>
        <taxon>Bacteria</taxon>
        <taxon>Bacillati</taxon>
        <taxon>Bacillota</taxon>
        <taxon>Negativicutes</taxon>
        <taxon>Veillonellales</taxon>
        <taxon>Veillonellaceae</taxon>
        <taxon>Dialister</taxon>
    </lineage>
</organism>
<proteinExistence type="predicted"/>
<comment type="caution">
    <text evidence="1">The sequence shown here is derived from an EMBL/GenBank/DDBJ whole genome shotgun (WGS) entry which is preliminary data.</text>
</comment>
<evidence type="ECO:0000313" key="1">
    <source>
        <dbReference type="EMBL" id="EHO62846.1"/>
    </source>
</evidence>
<sequence>MGCQIGALPRTPFSASRDFAPVGSMSLDFQVASLSYKSSSFATSRGNEKIGGTGYCVTYDTDSQSRNADFVLIAQKGDTTTLGLKGRQT</sequence>
<keyword evidence="2" id="KW-1185">Reference proteome</keyword>